<keyword evidence="3" id="KW-0560">Oxidoreductase</keyword>
<evidence type="ECO:0000256" key="2">
    <source>
        <dbReference type="ARBA" id="ARBA00022746"/>
    </source>
</evidence>
<protein>
    <submittedName>
        <fullName evidence="6">Beta-carotene hydroxylase</fullName>
    </submittedName>
</protein>
<dbReference type="GO" id="GO:0005506">
    <property type="term" value="F:iron ion binding"/>
    <property type="evidence" value="ECO:0007669"/>
    <property type="project" value="InterPro"/>
</dbReference>
<dbReference type="Proteomes" id="UP000264310">
    <property type="component" value="Unassembled WGS sequence"/>
</dbReference>
<dbReference type="GO" id="GO:0016123">
    <property type="term" value="P:xanthophyll biosynthetic process"/>
    <property type="evidence" value="ECO:0007669"/>
    <property type="project" value="TreeGrafter"/>
</dbReference>
<dbReference type="PANTHER" id="PTHR31899:SF9">
    <property type="entry name" value="BETA-CAROTENE 3-HYDROXYLASE 1, CHLOROPLASTIC"/>
    <property type="match status" value="1"/>
</dbReference>
<feature type="transmembrane region" description="Helical" evidence="4">
    <location>
        <begin position="56"/>
        <end position="75"/>
    </location>
</feature>
<dbReference type="Pfam" id="PF04116">
    <property type="entry name" value="FA_hydroxylase"/>
    <property type="match status" value="1"/>
</dbReference>
<evidence type="ECO:0000259" key="5">
    <source>
        <dbReference type="Pfam" id="PF04116"/>
    </source>
</evidence>
<comment type="similarity">
    <text evidence="1">Belongs to the sterol desaturase family.</text>
</comment>
<evidence type="ECO:0000256" key="4">
    <source>
        <dbReference type="SAM" id="Phobius"/>
    </source>
</evidence>
<dbReference type="GO" id="GO:0010291">
    <property type="term" value="F:beta-carotene 3-hydroxylase activity"/>
    <property type="evidence" value="ECO:0007669"/>
    <property type="project" value="TreeGrafter"/>
</dbReference>
<feature type="domain" description="Fatty acid hydroxylase" evidence="5">
    <location>
        <begin position="15"/>
        <end position="141"/>
    </location>
</feature>
<dbReference type="InterPro" id="IPR045019">
    <property type="entry name" value="BETA-OHASE-like"/>
</dbReference>
<accession>A0A371X7X1</accession>
<dbReference type="InterPro" id="IPR006694">
    <property type="entry name" value="Fatty_acid_hydroxylase"/>
</dbReference>
<dbReference type="PANTHER" id="PTHR31899">
    <property type="entry name" value="BETA-CAROTENE 3-HYDROXYLASE 1, CHLOROPLASTIC"/>
    <property type="match status" value="1"/>
</dbReference>
<proteinExistence type="inferred from homology"/>
<keyword evidence="4" id="KW-0812">Transmembrane</keyword>
<keyword evidence="4" id="KW-0472">Membrane</keyword>
<evidence type="ECO:0000256" key="3">
    <source>
        <dbReference type="ARBA" id="ARBA00023002"/>
    </source>
</evidence>
<comment type="caution">
    <text evidence="6">The sequence shown here is derived from an EMBL/GenBank/DDBJ whole genome shotgun (WGS) entry which is preliminary data.</text>
</comment>
<dbReference type="AlphaFoldDB" id="A0A371X7X1"/>
<reference evidence="6 7" key="1">
    <citation type="submission" date="2018-08" db="EMBL/GenBank/DDBJ databases">
        <title>Fulvimarina sp. 85, whole genome shotgun sequence.</title>
        <authorList>
            <person name="Tuo L."/>
        </authorList>
    </citation>
    <scope>NUCLEOTIDE SEQUENCE [LARGE SCALE GENOMIC DNA]</scope>
    <source>
        <strain evidence="6 7">85</strain>
    </source>
</reference>
<keyword evidence="7" id="KW-1185">Reference proteome</keyword>
<dbReference type="EMBL" id="QURL01000002">
    <property type="protein sequence ID" value="RFC65306.1"/>
    <property type="molecule type" value="Genomic_DNA"/>
</dbReference>
<organism evidence="6 7">
    <name type="scientific">Fulvimarina endophytica</name>
    <dbReference type="NCBI Taxonomy" id="2293836"/>
    <lineage>
        <taxon>Bacteria</taxon>
        <taxon>Pseudomonadati</taxon>
        <taxon>Pseudomonadota</taxon>
        <taxon>Alphaproteobacteria</taxon>
        <taxon>Hyphomicrobiales</taxon>
        <taxon>Aurantimonadaceae</taxon>
        <taxon>Fulvimarina</taxon>
    </lineage>
</organism>
<dbReference type="OrthoDB" id="5243888at2"/>
<sequence length="180" mass="20868">MTIWTVYYIALTLGTIALMEVYAWWAHKFVMHGRFGWGWHKSHHEETEGWFEKNDLYAVVFAGFAIALFTVGHYLSPTLLAIGWGITLYGLLYFVAHDGLVHQRWPFHYVPHKGYAKRLVQAHRLHHAVEGREHCVSFGFLYAPPIDKLKRELRESGVLERERIERSLTEQGASHAPVRG</sequence>
<evidence type="ECO:0000256" key="1">
    <source>
        <dbReference type="ARBA" id="ARBA00009324"/>
    </source>
</evidence>
<feature type="transmembrane region" description="Helical" evidence="4">
    <location>
        <begin position="6"/>
        <end position="25"/>
    </location>
</feature>
<name>A0A371X7X1_9HYPH</name>
<feature type="transmembrane region" description="Helical" evidence="4">
    <location>
        <begin position="81"/>
        <end position="101"/>
    </location>
</feature>
<keyword evidence="4" id="KW-1133">Transmembrane helix</keyword>
<evidence type="ECO:0000313" key="7">
    <source>
        <dbReference type="Proteomes" id="UP000264310"/>
    </source>
</evidence>
<dbReference type="RefSeq" id="WP_116682204.1">
    <property type="nucleotide sequence ID" value="NZ_QURL01000002.1"/>
</dbReference>
<dbReference type="GO" id="GO:0016119">
    <property type="term" value="P:carotene metabolic process"/>
    <property type="evidence" value="ECO:0007669"/>
    <property type="project" value="TreeGrafter"/>
</dbReference>
<evidence type="ECO:0000313" key="6">
    <source>
        <dbReference type="EMBL" id="RFC65306.1"/>
    </source>
</evidence>
<keyword evidence="2" id="KW-0125">Carotenoid biosynthesis</keyword>
<gene>
    <name evidence="6" type="ORF">DYI37_05590</name>
</gene>